<dbReference type="EMBL" id="LOCK01000050">
    <property type="protein sequence ID" value="KTE90169.1"/>
    <property type="molecule type" value="Genomic_DNA"/>
</dbReference>
<evidence type="ECO:0000313" key="1">
    <source>
        <dbReference type="EMBL" id="CDX02739.1"/>
    </source>
</evidence>
<dbReference type="AlphaFoldDB" id="A0A098B1I1"/>
<protein>
    <submittedName>
        <fullName evidence="1">Uncharacterized protein</fullName>
    </submittedName>
</protein>
<dbReference type="EMBL" id="LK996017">
    <property type="protein sequence ID" value="CDX02739.1"/>
    <property type="molecule type" value="Genomic_DNA"/>
</dbReference>
<reference evidence="1" key="1">
    <citation type="submission" date="2014-07" db="EMBL/GenBank/DDBJ databases">
        <authorList>
            <person name="Hornung V.Bastian."/>
        </authorList>
    </citation>
    <scope>NUCLEOTIDE SEQUENCE</scope>
    <source>
        <strain evidence="1">PCE-S</strain>
    </source>
</reference>
<gene>
    <name evidence="2" type="ORF">AT727_09585</name>
    <name evidence="1" type="ORF">DPCES_2852</name>
</gene>
<dbReference type="Proteomes" id="UP000054623">
    <property type="component" value="Unassembled WGS sequence"/>
</dbReference>
<accession>A0A098B1I1</accession>
<organism evidence="1">
    <name type="scientific">Desulfitobacterium hafniense</name>
    <name type="common">Desulfitobacterium frappieri</name>
    <dbReference type="NCBI Taxonomy" id="49338"/>
    <lineage>
        <taxon>Bacteria</taxon>
        <taxon>Bacillati</taxon>
        <taxon>Bacillota</taxon>
        <taxon>Clostridia</taxon>
        <taxon>Eubacteriales</taxon>
        <taxon>Desulfitobacteriaceae</taxon>
        <taxon>Desulfitobacterium</taxon>
    </lineage>
</organism>
<dbReference type="PATRIC" id="fig|49338.4.peg.3064"/>
<evidence type="ECO:0000313" key="3">
    <source>
        <dbReference type="Proteomes" id="UP000054623"/>
    </source>
</evidence>
<proteinExistence type="predicted"/>
<sequence length="355" mass="40078">MIRKYNLLSILILSASLVFSSLVYTFPVSASQNPIIVFQEGRLMKTVTEDTEENGKRFRNIKQGFKAKSTITIKDGAIKGQIKDLEDSLKTYIIDGKIDAGDPSKYEGTVTNDPETTFVAFLTEGTENGDSKLIVNLTKGDRNISYVFDGNTGKEMKQELPNVEVTSDYYESLLERNYFGGYIAVQGEANMNSGDSSFHRIRMFTDQADVEIDTGLRYAFVEGWTVEAVPGSYSEYGINYPTDGTSSFTLPWYAPYIGVQTVSVNTSSVDANDYGSYIGWNFWWSSLKSHNDDWYAPRTSTEKGYVVKALFDTSTNATGIIRPTVRQLIQYYAFDTEGWMYPEYYYSTTFPIYIN</sequence>
<reference evidence="2 3" key="2">
    <citation type="submission" date="2015-12" db="EMBL/GenBank/DDBJ databases">
        <title>Draft Genome Sequence of Desulfitobacterium hafniense Strain DH, a Sulfate-reducing Bacterium Isolated from Paddy Soils.</title>
        <authorList>
            <person name="Bao P."/>
            <person name="Zhang X."/>
            <person name="Li G."/>
        </authorList>
    </citation>
    <scope>NUCLEOTIDE SEQUENCE [LARGE SCALE GENOMIC DNA]</scope>
    <source>
        <strain evidence="2 3">DH</strain>
    </source>
</reference>
<evidence type="ECO:0000313" key="2">
    <source>
        <dbReference type="EMBL" id="KTE90169.1"/>
    </source>
</evidence>
<name>A0A098B1I1_DESHA</name>